<gene>
    <name evidence="1" type="ORF">SAMN05421842_10321</name>
</gene>
<proteinExistence type="predicted"/>
<evidence type="ECO:0000313" key="1">
    <source>
        <dbReference type="EMBL" id="SFC37778.1"/>
    </source>
</evidence>
<sequence>MWVSKINKEEQNIIDYMVVCVNEFAEKFHVNYKQSFNYLNKHNAIKFLLENYEIEHTLSIDDAIEDLVIIARKNGGYLV</sequence>
<accession>A0A1I1IU00</accession>
<keyword evidence="2" id="KW-1185">Reference proteome</keyword>
<dbReference type="EMBL" id="FOMG01000003">
    <property type="protein sequence ID" value="SFC37778.1"/>
    <property type="molecule type" value="Genomic_DNA"/>
</dbReference>
<evidence type="ECO:0000313" key="2">
    <source>
        <dbReference type="Proteomes" id="UP000199263"/>
    </source>
</evidence>
<organism evidence="1 2">
    <name type="scientific">Clostridium uliginosum</name>
    <dbReference type="NCBI Taxonomy" id="119641"/>
    <lineage>
        <taxon>Bacteria</taxon>
        <taxon>Bacillati</taxon>
        <taxon>Bacillota</taxon>
        <taxon>Clostridia</taxon>
        <taxon>Eubacteriales</taxon>
        <taxon>Clostridiaceae</taxon>
        <taxon>Clostridium</taxon>
    </lineage>
</organism>
<dbReference type="AlphaFoldDB" id="A0A1I1IU00"/>
<dbReference type="InterPro" id="IPR024269">
    <property type="entry name" value="DUF3791"/>
</dbReference>
<dbReference type="STRING" id="119641.SAMN05421842_10321"/>
<reference evidence="1 2" key="1">
    <citation type="submission" date="2016-10" db="EMBL/GenBank/DDBJ databases">
        <authorList>
            <person name="de Groot N.N."/>
        </authorList>
    </citation>
    <scope>NUCLEOTIDE SEQUENCE [LARGE SCALE GENOMIC DNA]</scope>
    <source>
        <strain evidence="1 2">DSM 12992</strain>
    </source>
</reference>
<dbReference type="Pfam" id="PF12668">
    <property type="entry name" value="DUF3791"/>
    <property type="match status" value="1"/>
</dbReference>
<dbReference type="Proteomes" id="UP000199263">
    <property type="component" value="Unassembled WGS sequence"/>
</dbReference>
<name>A0A1I1IU00_9CLOT</name>
<evidence type="ECO:0008006" key="3">
    <source>
        <dbReference type="Google" id="ProtNLM"/>
    </source>
</evidence>
<protein>
    <recommendedName>
        <fullName evidence="3">DUF3791 domain-containing protein</fullName>
    </recommendedName>
</protein>